<dbReference type="AlphaFoldDB" id="A0AAD7J6P2"/>
<comment type="caution">
    <text evidence="1">The sequence shown here is derived from an EMBL/GenBank/DDBJ whole genome shotgun (WGS) entry which is preliminary data.</text>
</comment>
<name>A0AAD7J6P2_9AGAR</name>
<evidence type="ECO:0000313" key="1">
    <source>
        <dbReference type="EMBL" id="KAJ7757506.1"/>
    </source>
</evidence>
<organism evidence="1 2">
    <name type="scientific">Mycena metata</name>
    <dbReference type="NCBI Taxonomy" id="1033252"/>
    <lineage>
        <taxon>Eukaryota</taxon>
        <taxon>Fungi</taxon>
        <taxon>Dikarya</taxon>
        <taxon>Basidiomycota</taxon>
        <taxon>Agaricomycotina</taxon>
        <taxon>Agaricomycetes</taxon>
        <taxon>Agaricomycetidae</taxon>
        <taxon>Agaricales</taxon>
        <taxon>Marasmiineae</taxon>
        <taxon>Mycenaceae</taxon>
        <taxon>Mycena</taxon>
    </lineage>
</organism>
<feature type="non-terminal residue" evidence="1">
    <location>
        <position position="1"/>
    </location>
</feature>
<keyword evidence="2" id="KW-1185">Reference proteome</keyword>
<reference evidence="1" key="1">
    <citation type="submission" date="2023-03" db="EMBL/GenBank/DDBJ databases">
        <title>Massive genome expansion in bonnet fungi (Mycena s.s.) driven by repeated elements and novel gene families across ecological guilds.</title>
        <authorList>
            <consortium name="Lawrence Berkeley National Laboratory"/>
            <person name="Harder C.B."/>
            <person name="Miyauchi S."/>
            <person name="Viragh M."/>
            <person name="Kuo A."/>
            <person name="Thoen E."/>
            <person name="Andreopoulos B."/>
            <person name="Lu D."/>
            <person name="Skrede I."/>
            <person name="Drula E."/>
            <person name="Henrissat B."/>
            <person name="Morin E."/>
            <person name="Kohler A."/>
            <person name="Barry K."/>
            <person name="LaButti K."/>
            <person name="Morin E."/>
            <person name="Salamov A."/>
            <person name="Lipzen A."/>
            <person name="Mereny Z."/>
            <person name="Hegedus B."/>
            <person name="Baldrian P."/>
            <person name="Stursova M."/>
            <person name="Weitz H."/>
            <person name="Taylor A."/>
            <person name="Grigoriev I.V."/>
            <person name="Nagy L.G."/>
            <person name="Martin F."/>
            <person name="Kauserud H."/>
        </authorList>
    </citation>
    <scope>NUCLEOTIDE SEQUENCE</scope>
    <source>
        <strain evidence="1">CBHHK182m</strain>
    </source>
</reference>
<gene>
    <name evidence="1" type="ORF">B0H16DRAFT_1885531</name>
</gene>
<dbReference type="EMBL" id="JARKIB010000044">
    <property type="protein sequence ID" value="KAJ7757506.1"/>
    <property type="molecule type" value="Genomic_DNA"/>
</dbReference>
<proteinExistence type="predicted"/>
<dbReference type="Proteomes" id="UP001215598">
    <property type="component" value="Unassembled WGS sequence"/>
</dbReference>
<sequence>MREFPQDLVDLVLDRVADACSDNTNLAACGGVCRRWMPRSRMYFFSRVHIPLFRADPTTIQAFLDIVDTSLVDVLSFVQSLDLALIETEGPEPEYHDVTPADRLCQPLLATQIRRFGACPSLTRFELKLPGDIGLHTVSNIVSALPLLTHLRIGGGDYTIVQSETPPVKDMFPPHLRNLDLSVDARGASLFFGWLLSHSTPPTFTSLVLVGDAMGRSIAPIESYLRSYGSTIETSLFDYWADYYGRTETIKTIFLASTPRLLNLTLKYQCPKIIPTTLALIASVHLVDLHIEVRPPMYGRPDWPRIDEVLAARFPSLKRLCFEMYKTTLADIKPLMPQVGGILEVKEQPKIPSVFEADASTVLQPYSSSSKTLRELLKRGKSV</sequence>
<protein>
    <submittedName>
        <fullName evidence="1">Uncharacterized protein</fullName>
    </submittedName>
</protein>
<evidence type="ECO:0000313" key="2">
    <source>
        <dbReference type="Proteomes" id="UP001215598"/>
    </source>
</evidence>
<accession>A0AAD7J6P2</accession>